<feature type="signal peptide" evidence="1">
    <location>
        <begin position="1"/>
        <end position="19"/>
    </location>
</feature>
<proteinExistence type="predicted"/>
<evidence type="ECO:0008006" key="4">
    <source>
        <dbReference type="Google" id="ProtNLM"/>
    </source>
</evidence>
<protein>
    <recommendedName>
        <fullName evidence="4">MD-2-related lipid-recognition domain-containing protein</fullName>
    </recommendedName>
</protein>
<organism evidence="2 3">
    <name type="scientific">Folsomia candida</name>
    <name type="common">Springtail</name>
    <dbReference type="NCBI Taxonomy" id="158441"/>
    <lineage>
        <taxon>Eukaryota</taxon>
        <taxon>Metazoa</taxon>
        <taxon>Ecdysozoa</taxon>
        <taxon>Arthropoda</taxon>
        <taxon>Hexapoda</taxon>
        <taxon>Collembola</taxon>
        <taxon>Entomobryomorpha</taxon>
        <taxon>Isotomoidea</taxon>
        <taxon>Isotomidae</taxon>
        <taxon>Proisotominae</taxon>
        <taxon>Folsomia</taxon>
    </lineage>
</organism>
<keyword evidence="3" id="KW-1185">Reference proteome</keyword>
<reference evidence="2 3" key="1">
    <citation type="submission" date="2015-12" db="EMBL/GenBank/DDBJ databases">
        <title>The genome of Folsomia candida.</title>
        <authorList>
            <person name="Faddeeva A."/>
            <person name="Derks M.F."/>
            <person name="Anvar Y."/>
            <person name="Smit S."/>
            <person name="Van Straalen N."/>
            <person name="Roelofs D."/>
        </authorList>
    </citation>
    <scope>NUCLEOTIDE SEQUENCE [LARGE SCALE GENOMIC DNA]</scope>
    <source>
        <strain evidence="2 3">VU population</strain>
        <tissue evidence="2">Whole body</tissue>
    </source>
</reference>
<dbReference type="Proteomes" id="UP000198287">
    <property type="component" value="Unassembled WGS sequence"/>
</dbReference>
<name>A0A226DGE5_FOLCA</name>
<comment type="caution">
    <text evidence="2">The sequence shown here is derived from an EMBL/GenBank/DDBJ whole genome shotgun (WGS) entry which is preliminary data.</text>
</comment>
<evidence type="ECO:0000256" key="1">
    <source>
        <dbReference type="SAM" id="SignalP"/>
    </source>
</evidence>
<feature type="chain" id="PRO_5012940313" description="MD-2-related lipid-recognition domain-containing protein" evidence="1">
    <location>
        <begin position="20"/>
        <end position="112"/>
    </location>
</feature>
<gene>
    <name evidence="2" type="ORF">Fcan01_20628</name>
</gene>
<sequence length="112" mass="12138">MNFASILIGVISLFTFTSAGPVNVSRCEGSATQSLTLKVEICMSPGFCMQIFEVELPGSVVQPGFVYTAKYSVVPNDILAGKTVQMRAQISHTDTRRVDVCIYCDVDIAPLK</sequence>
<dbReference type="OrthoDB" id="8293118at2759"/>
<accession>A0A226DGE5</accession>
<dbReference type="AlphaFoldDB" id="A0A226DGE5"/>
<evidence type="ECO:0000313" key="2">
    <source>
        <dbReference type="EMBL" id="OXA44210.1"/>
    </source>
</evidence>
<keyword evidence="1" id="KW-0732">Signal</keyword>
<dbReference type="EMBL" id="LNIX01000019">
    <property type="protein sequence ID" value="OXA44210.1"/>
    <property type="molecule type" value="Genomic_DNA"/>
</dbReference>
<evidence type="ECO:0000313" key="3">
    <source>
        <dbReference type="Proteomes" id="UP000198287"/>
    </source>
</evidence>